<proteinExistence type="inferred from homology"/>
<comment type="catalytic activity">
    <reaction evidence="6">
        <text>(3S)-3-hydroxy-3-methylglutaryl-CoA = acetoacetate + acetyl-CoA</text>
        <dbReference type="Rhea" id="RHEA:24404"/>
        <dbReference type="ChEBI" id="CHEBI:13705"/>
        <dbReference type="ChEBI" id="CHEBI:43074"/>
        <dbReference type="ChEBI" id="CHEBI:57288"/>
        <dbReference type="EC" id="4.1.3.4"/>
    </reaction>
</comment>
<dbReference type="InParanoid" id="G7DXI6"/>
<dbReference type="AlphaFoldDB" id="G7DXI6"/>
<protein>
    <recommendedName>
        <fullName evidence="3">hydroxymethylglutaryl-CoA lyase</fullName>
        <ecNumber evidence="3">4.1.3.4</ecNumber>
    </recommendedName>
</protein>
<comment type="similarity">
    <text evidence="2">Belongs to the HMG-CoA lyase family.</text>
</comment>
<comment type="pathway">
    <text evidence="1">Metabolic intermediate metabolism; (S)-3-hydroxy-3-methylglutaryl-CoA degradation; acetoacetate from (S)-3-hydroxy-3-methylglutaryl-CoA: step 1/1.</text>
</comment>
<dbReference type="UniPathway" id="UPA00896">
    <property type="reaction ID" value="UER00863"/>
</dbReference>
<evidence type="ECO:0000313" key="9">
    <source>
        <dbReference type="EMBL" id="GAA95296.1"/>
    </source>
</evidence>
<dbReference type="GO" id="GO:0006552">
    <property type="term" value="P:L-leucine catabolic process"/>
    <property type="evidence" value="ECO:0007669"/>
    <property type="project" value="TreeGrafter"/>
</dbReference>
<dbReference type="Gene3D" id="3.20.20.70">
    <property type="entry name" value="Aldolase class I"/>
    <property type="match status" value="1"/>
</dbReference>
<dbReference type="HOGENOM" id="CLU_022138_3_1_1"/>
<dbReference type="PROSITE" id="PS01062">
    <property type="entry name" value="HMG_COA_LYASE"/>
    <property type="match status" value="1"/>
</dbReference>
<accession>G7DXI6</accession>
<keyword evidence="10" id="KW-1185">Reference proteome</keyword>
<reference evidence="9 10" key="2">
    <citation type="journal article" date="2012" name="Open Biol.">
        <title>Characteristics of nucleosomes and linker DNA regions on the genome of the basidiomycete Mixia osmundae revealed by mono- and dinucleosome mapping.</title>
        <authorList>
            <person name="Nishida H."/>
            <person name="Kondo S."/>
            <person name="Matsumoto T."/>
            <person name="Suzuki Y."/>
            <person name="Yoshikawa H."/>
            <person name="Taylor T.D."/>
            <person name="Sugiyama J."/>
        </authorList>
    </citation>
    <scope>NUCLEOTIDE SEQUENCE [LARGE SCALE GENOMIC DNA]</scope>
    <source>
        <strain evidence="10">CBS 9802 / IAM 14324 / JCM 22182 / KY 12970</strain>
    </source>
</reference>
<feature type="transmembrane region" description="Helical" evidence="7">
    <location>
        <begin position="393"/>
        <end position="418"/>
    </location>
</feature>
<dbReference type="InterPro" id="IPR013785">
    <property type="entry name" value="Aldolase_TIM"/>
</dbReference>
<evidence type="ECO:0000256" key="7">
    <source>
        <dbReference type="SAM" id="Phobius"/>
    </source>
</evidence>
<dbReference type="FunFam" id="3.20.20.70:FF:000071">
    <property type="entry name" value="Hydroxymethylglutaryl-CoA lyase"/>
    <property type="match status" value="1"/>
</dbReference>
<dbReference type="CDD" id="cd07938">
    <property type="entry name" value="DRE_TIM_HMGL"/>
    <property type="match status" value="1"/>
</dbReference>
<organism evidence="9 10">
    <name type="scientific">Mixia osmundae (strain CBS 9802 / IAM 14324 / JCM 22182 / KY 12970)</name>
    <dbReference type="NCBI Taxonomy" id="764103"/>
    <lineage>
        <taxon>Eukaryota</taxon>
        <taxon>Fungi</taxon>
        <taxon>Dikarya</taxon>
        <taxon>Basidiomycota</taxon>
        <taxon>Pucciniomycotina</taxon>
        <taxon>Mixiomycetes</taxon>
        <taxon>Mixiales</taxon>
        <taxon>Mixiaceae</taxon>
        <taxon>Mixia</taxon>
    </lineage>
</organism>
<dbReference type="PANTHER" id="PTHR42738:SF7">
    <property type="entry name" value="HYDROXYMETHYLGLUTARYL-COA LYASE"/>
    <property type="match status" value="1"/>
</dbReference>
<evidence type="ECO:0000313" key="10">
    <source>
        <dbReference type="Proteomes" id="UP000009131"/>
    </source>
</evidence>
<dbReference type="Pfam" id="PF00682">
    <property type="entry name" value="HMGL-like"/>
    <property type="match status" value="1"/>
</dbReference>
<keyword evidence="7" id="KW-0812">Transmembrane</keyword>
<dbReference type="SUPFAM" id="SSF51569">
    <property type="entry name" value="Aldolase"/>
    <property type="match status" value="1"/>
</dbReference>
<dbReference type="RefSeq" id="XP_014569841.1">
    <property type="nucleotide sequence ID" value="XM_014714355.1"/>
</dbReference>
<sequence>MALNLARSVLQRRTTISLPPTRLLATVTSPQKRVNIVEVGARDGLQNEQQPVSIDTRVELISRLVHSGLKTIEGGAFVSPKWVPQMKDSHLVLEQLPRQPQLRYPVLTPNLKALENFVQTNSQSSTDEICIFLAVSNGFNRANINRTTPQAIDDAAQVTQRGLELGLRVRGYLSTAVGCPFEGVIAPEATRALAKQIDAMGCYQVVLSDTIGVGTPLSFDAMFEAVLKDVPVEKLAVHCHDTYGTAIANIVTSLDHGVRTIDSSVAGLGGCPYAPGATGNVATEDVLFLLEGMGYQTGVNLQSVAETGAWISQKLGRRATSAAGLLPLEICDGSAETLVVRASRAATTNLKSYRRPRLQNCVCIAFIVHFSHVKASEQYCSSSRMLGRQSKPLVTLVVALAALISQALASPGVAAMALQLMTRYRWSMLSHVANFQKMNADSRRSSADGTQPWAAFSFHAPPIAARSDVKDPMQR</sequence>
<dbReference type="OrthoDB" id="1905920at2759"/>
<feature type="domain" description="Pyruvate carboxyltransferase" evidence="8">
    <location>
        <begin position="34"/>
        <end position="305"/>
    </location>
</feature>
<evidence type="ECO:0000256" key="2">
    <source>
        <dbReference type="ARBA" id="ARBA00009405"/>
    </source>
</evidence>
<dbReference type="PANTHER" id="PTHR42738">
    <property type="entry name" value="HYDROXYMETHYLGLUTARYL-COA LYASE"/>
    <property type="match status" value="1"/>
</dbReference>
<evidence type="ECO:0000256" key="5">
    <source>
        <dbReference type="ARBA" id="ARBA00023239"/>
    </source>
</evidence>
<keyword evidence="5" id="KW-0456">Lyase</keyword>
<reference evidence="9 10" key="1">
    <citation type="journal article" date="2011" name="J. Gen. Appl. Microbiol.">
        <title>Draft genome sequencing of the enigmatic basidiomycete Mixia osmundae.</title>
        <authorList>
            <person name="Nishida H."/>
            <person name="Nagatsuka Y."/>
            <person name="Sugiyama J."/>
        </authorList>
    </citation>
    <scope>NUCLEOTIDE SEQUENCE [LARGE SCALE GENOMIC DNA]</scope>
    <source>
        <strain evidence="10">CBS 9802 / IAM 14324 / JCM 22182 / KY 12970</strain>
    </source>
</reference>
<dbReference type="GO" id="GO:0004419">
    <property type="term" value="F:hydroxymethylglutaryl-CoA lyase activity"/>
    <property type="evidence" value="ECO:0007669"/>
    <property type="project" value="UniProtKB-EC"/>
</dbReference>
<dbReference type="STRING" id="764103.G7DXI6"/>
<evidence type="ECO:0000256" key="1">
    <source>
        <dbReference type="ARBA" id="ARBA00005143"/>
    </source>
</evidence>
<dbReference type="PROSITE" id="PS50991">
    <property type="entry name" value="PYR_CT"/>
    <property type="match status" value="1"/>
</dbReference>
<keyword evidence="7" id="KW-0472">Membrane</keyword>
<keyword evidence="7" id="KW-1133">Transmembrane helix</keyword>
<evidence type="ECO:0000259" key="8">
    <source>
        <dbReference type="PROSITE" id="PS50991"/>
    </source>
</evidence>
<evidence type="ECO:0000256" key="3">
    <source>
        <dbReference type="ARBA" id="ARBA00012910"/>
    </source>
</evidence>
<dbReference type="NCBIfam" id="NF004283">
    <property type="entry name" value="PRK05692.1"/>
    <property type="match status" value="1"/>
</dbReference>
<dbReference type="EMBL" id="BABT02000061">
    <property type="protein sequence ID" value="GAA95296.1"/>
    <property type="molecule type" value="Genomic_DNA"/>
</dbReference>
<dbReference type="InterPro" id="IPR043594">
    <property type="entry name" value="HMGL"/>
</dbReference>
<comment type="caution">
    <text evidence="9">The sequence shown here is derived from an EMBL/GenBank/DDBJ whole genome shotgun (WGS) entry which is preliminary data.</text>
</comment>
<dbReference type="InterPro" id="IPR000891">
    <property type="entry name" value="PYR_CT"/>
</dbReference>
<dbReference type="EC" id="4.1.3.4" evidence="3"/>
<name>G7DXI6_MIXOS</name>
<dbReference type="eggNOG" id="KOG2368">
    <property type="taxonomic scope" value="Eukaryota"/>
</dbReference>
<evidence type="ECO:0000256" key="4">
    <source>
        <dbReference type="ARBA" id="ARBA00022723"/>
    </source>
</evidence>
<gene>
    <name evidence="9" type="primary">Mo01953</name>
    <name evidence="9" type="ORF">E5Q_01953</name>
</gene>
<dbReference type="GO" id="GO:0046872">
    <property type="term" value="F:metal ion binding"/>
    <property type="evidence" value="ECO:0007669"/>
    <property type="project" value="UniProtKB-KW"/>
</dbReference>
<dbReference type="GO" id="GO:0046951">
    <property type="term" value="P:ketone body biosynthetic process"/>
    <property type="evidence" value="ECO:0007669"/>
    <property type="project" value="TreeGrafter"/>
</dbReference>
<dbReference type="Proteomes" id="UP000009131">
    <property type="component" value="Unassembled WGS sequence"/>
</dbReference>
<keyword evidence="4" id="KW-0479">Metal-binding</keyword>
<dbReference type="InterPro" id="IPR000138">
    <property type="entry name" value="HMG_CoA_lyase_AS"/>
</dbReference>
<evidence type="ECO:0000256" key="6">
    <source>
        <dbReference type="ARBA" id="ARBA00049877"/>
    </source>
</evidence>